<evidence type="ECO:0000259" key="1">
    <source>
        <dbReference type="Pfam" id="PF13313"/>
    </source>
</evidence>
<reference evidence="2" key="2">
    <citation type="submission" date="2020-09" db="EMBL/GenBank/DDBJ databases">
        <authorList>
            <person name="Sun Q."/>
            <person name="Zhou Y."/>
        </authorList>
    </citation>
    <scope>NUCLEOTIDE SEQUENCE</scope>
    <source>
        <strain evidence="2">CGMCC 4.7312</strain>
    </source>
</reference>
<dbReference type="Pfam" id="PF13313">
    <property type="entry name" value="DUF4082"/>
    <property type="match status" value="1"/>
</dbReference>
<evidence type="ECO:0000313" key="2">
    <source>
        <dbReference type="EMBL" id="GGM27127.1"/>
    </source>
</evidence>
<feature type="domain" description="DUF4082" evidence="1">
    <location>
        <begin position="13"/>
        <end position="144"/>
    </location>
</feature>
<comment type="caution">
    <text evidence="2">The sequence shown here is derived from an EMBL/GenBank/DDBJ whole genome shotgun (WGS) entry which is preliminary data.</text>
</comment>
<accession>A0A917TKY0</accession>
<reference evidence="2" key="1">
    <citation type="journal article" date="2014" name="Int. J. Syst. Evol. Microbiol.">
        <title>Complete genome sequence of Corynebacterium casei LMG S-19264T (=DSM 44701T), isolated from a smear-ripened cheese.</title>
        <authorList>
            <consortium name="US DOE Joint Genome Institute (JGI-PGF)"/>
            <person name="Walter F."/>
            <person name="Albersmeier A."/>
            <person name="Kalinowski J."/>
            <person name="Ruckert C."/>
        </authorList>
    </citation>
    <scope>NUCLEOTIDE SEQUENCE</scope>
    <source>
        <strain evidence="2">CGMCC 4.7312</strain>
    </source>
</reference>
<dbReference type="AlphaFoldDB" id="A0A917TKY0"/>
<sequence length="279" mass="27624">MASIFAGSPGPATTYDDGTTLELGMVWRTAADGVWTGVRVWGPSPSPGSVVVSGWRMVSDVTGALLAESGAAPVTSGVWTDVPFTEPVPVTAGVYYCAQYRTGSSYTATPGFFTSGEVAAGDLTAIQHNVEPPGDPFNNGRFLAGAGFAAGNGGGAWYGIDVLVTVGAPPVEAAADLPAVSALSAAAGVGVAGQSGMSAVSAFAATPTRVVAVSARMTAVGVLDAGPAVTAAATSSLDGISGLSADPLVAVPVWARGTLRHGTTSTVRTPAGRSEVRLP</sequence>
<dbReference type="InterPro" id="IPR025141">
    <property type="entry name" value="DUF4082"/>
</dbReference>
<dbReference type="RefSeq" id="WP_189041034.1">
    <property type="nucleotide sequence ID" value="NZ_BMNB01000003.1"/>
</dbReference>
<dbReference type="EMBL" id="BMNB01000003">
    <property type="protein sequence ID" value="GGM27127.1"/>
    <property type="molecule type" value="Genomic_DNA"/>
</dbReference>
<gene>
    <name evidence="2" type="ORF">GCM10011608_09880</name>
</gene>
<keyword evidence="3" id="KW-1185">Reference proteome</keyword>
<dbReference type="Proteomes" id="UP000608890">
    <property type="component" value="Unassembled WGS sequence"/>
</dbReference>
<proteinExistence type="predicted"/>
<name>A0A917TKY0_9ACTN</name>
<protein>
    <recommendedName>
        <fullName evidence="1">DUF4082 domain-containing protein</fullName>
    </recommendedName>
</protein>
<organism evidence="2 3">
    <name type="scientific">Micromonospora sonchi</name>
    <dbReference type="NCBI Taxonomy" id="1763543"/>
    <lineage>
        <taxon>Bacteria</taxon>
        <taxon>Bacillati</taxon>
        <taxon>Actinomycetota</taxon>
        <taxon>Actinomycetes</taxon>
        <taxon>Micromonosporales</taxon>
        <taxon>Micromonosporaceae</taxon>
        <taxon>Micromonospora</taxon>
    </lineage>
</organism>
<evidence type="ECO:0000313" key="3">
    <source>
        <dbReference type="Proteomes" id="UP000608890"/>
    </source>
</evidence>